<comment type="caution">
    <text evidence="1">The sequence shown here is derived from an EMBL/GenBank/DDBJ whole genome shotgun (WGS) entry which is preliminary data.</text>
</comment>
<reference evidence="2" key="1">
    <citation type="submission" date="2016-03" db="EMBL/GenBank/DDBJ databases">
        <authorList>
            <person name="Ploux O."/>
        </authorList>
    </citation>
    <scope>NUCLEOTIDE SEQUENCE [LARGE SCALE GENOMIC DNA]</scope>
    <source>
        <strain evidence="2">UK7</strain>
    </source>
</reference>
<proteinExistence type="predicted"/>
<organism evidence="1 2">
    <name type="scientific">Rhynchosporium graminicola</name>
    <dbReference type="NCBI Taxonomy" id="2792576"/>
    <lineage>
        <taxon>Eukaryota</taxon>
        <taxon>Fungi</taxon>
        <taxon>Dikarya</taxon>
        <taxon>Ascomycota</taxon>
        <taxon>Pezizomycotina</taxon>
        <taxon>Leotiomycetes</taxon>
        <taxon>Helotiales</taxon>
        <taxon>Ploettnerulaceae</taxon>
        <taxon>Rhynchosporium</taxon>
    </lineage>
</organism>
<dbReference type="EMBL" id="FJUW01000081">
    <property type="protein sequence ID" value="CZT13160.1"/>
    <property type="molecule type" value="Genomic_DNA"/>
</dbReference>
<protein>
    <submittedName>
        <fullName evidence="1">Uncharacterized protein</fullName>
    </submittedName>
</protein>
<name>A0A1E1LRQ5_9HELO</name>
<dbReference type="Proteomes" id="UP000178129">
    <property type="component" value="Unassembled WGS sequence"/>
</dbReference>
<gene>
    <name evidence="1" type="ORF">RCO7_15226</name>
</gene>
<evidence type="ECO:0000313" key="2">
    <source>
        <dbReference type="Proteomes" id="UP000178129"/>
    </source>
</evidence>
<evidence type="ECO:0000313" key="1">
    <source>
        <dbReference type="EMBL" id="CZT13160.1"/>
    </source>
</evidence>
<dbReference type="AlphaFoldDB" id="A0A1E1LRQ5"/>
<dbReference type="InParanoid" id="A0A1E1LRQ5"/>
<accession>A0A1E1LRQ5</accession>
<sequence length="80" mass="8802">MSEAPRLQDLRSHLDESPYHLCILPSPLSLANESQDVVRNVANNFIAALEANSSLAEIQFLVGLDGTKNIEETINTYSSE</sequence>
<keyword evidence="2" id="KW-1185">Reference proteome</keyword>